<keyword evidence="4 7" id="KW-0812">Transmembrane</keyword>
<dbReference type="Gene3D" id="3.90.550.10">
    <property type="entry name" value="Spore Coat Polysaccharide Biosynthesis Protein SpsA, Chain A"/>
    <property type="match status" value="1"/>
</dbReference>
<dbReference type="SUPFAM" id="SSF53448">
    <property type="entry name" value="Nucleotide-diphospho-sugar transferases"/>
    <property type="match status" value="1"/>
</dbReference>
<keyword evidence="5 7" id="KW-1133">Transmembrane helix</keyword>
<evidence type="ECO:0000313" key="9">
    <source>
        <dbReference type="EMBL" id="MFC5464410.1"/>
    </source>
</evidence>
<dbReference type="InterPro" id="IPR050256">
    <property type="entry name" value="Glycosyltransferase_2"/>
</dbReference>
<evidence type="ECO:0000313" key="10">
    <source>
        <dbReference type="Proteomes" id="UP001596147"/>
    </source>
</evidence>
<evidence type="ECO:0000256" key="3">
    <source>
        <dbReference type="ARBA" id="ARBA00022679"/>
    </source>
</evidence>
<keyword evidence="6 7" id="KW-0472">Membrane</keyword>
<proteinExistence type="predicted"/>
<dbReference type="InterPro" id="IPR001173">
    <property type="entry name" value="Glyco_trans_2-like"/>
</dbReference>
<accession>A0ABW0LGB9</accession>
<dbReference type="RefSeq" id="WP_144924158.1">
    <property type="nucleotide sequence ID" value="NZ_JBHSMC010000005.1"/>
</dbReference>
<evidence type="ECO:0000259" key="8">
    <source>
        <dbReference type="Pfam" id="PF00535"/>
    </source>
</evidence>
<reference evidence="10" key="1">
    <citation type="journal article" date="2019" name="Int. J. Syst. Evol. Microbiol.">
        <title>The Global Catalogue of Microorganisms (GCM) 10K type strain sequencing project: providing services to taxonomists for standard genome sequencing and annotation.</title>
        <authorList>
            <consortium name="The Broad Institute Genomics Platform"/>
            <consortium name="The Broad Institute Genome Sequencing Center for Infectious Disease"/>
            <person name="Wu L."/>
            <person name="Ma J."/>
        </authorList>
    </citation>
    <scope>NUCLEOTIDE SEQUENCE [LARGE SCALE GENOMIC DNA]</scope>
    <source>
        <strain evidence="10">CGMCC 1.12237</strain>
    </source>
</reference>
<evidence type="ECO:0000256" key="2">
    <source>
        <dbReference type="ARBA" id="ARBA00022676"/>
    </source>
</evidence>
<feature type="transmembrane region" description="Helical" evidence="7">
    <location>
        <begin position="238"/>
        <end position="259"/>
    </location>
</feature>
<sequence>MKLPILTIVVPCYNEEEVFEETYKQLKEILRDLIDEKYVSNTSKLLFVNDGSKDSTWEKITQAYLQDDSVHGIKLARNFGHQKALLAGLEDAVTYSDCVISIDADLQDDVQVIKEFVIKYLEGYDVVYGVRDSRETDTAFKRSTALGFYRLMDKLGLPLVNNHADYRLLSKRALEALLQFKETHLFLRGIVPLVGFKSTKVYYDRKERLAGESKYPLKKMLSFAFDGITSFSIKPIRLITVLGFSASFISLLAAIYVLYQKFATDTVSGWASVMISIWFIGGLLLMSIGLIGEYIGKIYEEVKQRPRYIVEESLFHESKVDQYMKQKVFE</sequence>
<dbReference type="EC" id="2.4.-.-" evidence="9"/>
<comment type="caution">
    <text evidence="9">The sequence shown here is derived from an EMBL/GenBank/DDBJ whole genome shotgun (WGS) entry which is preliminary data.</text>
</comment>
<evidence type="ECO:0000256" key="7">
    <source>
        <dbReference type="SAM" id="Phobius"/>
    </source>
</evidence>
<evidence type="ECO:0000256" key="4">
    <source>
        <dbReference type="ARBA" id="ARBA00022692"/>
    </source>
</evidence>
<dbReference type="PANTHER" id="PTHR48090">
    <property type="entry name" value="UNDECAPRENYL-PHOSPHATE 4-DEOXY-4-FORMAMIDO-L-ARABINOSE TRANSFERASE-RELATED"/>
    <property type="match status" value="1"/>
</dbReference>
<organism evidence="9 10">
    <name type="scientific">Lederbergia graminis</name>
    <dbReference type="NCBI Taxonomy" id="735518"/>
    <lineage>
        <taxon>Bacteria</taxon>
        <taxon>Bacillati</taxon>
        <taxon>Bacillota</taxon>
        <taxon>Bacilli</taxon>
        <taxon>Bacillales</taxon>
        <taxon>Bacillaceae</taxon>
        <taxon>Lederbergia</taxon>
    </lineage>
</organism>
<keyword evidence="10" id="KW-1185">Reference proteome</keyword>
<keyword evidence="2 9" id="KW-0328">Glycosyltransferase</keyword>
<evidence type="ECO:0000256" key="1">
    <source>
        <dbReference type="ARBA" id="ARBA00004141"/>
    </source>
</evidence>
<feature type="transmembrane region" description="Helical" evidence="7">
    <location>
        <begin position="271"/>
        <end position="295"/>
    </location>
</feature>
<keyword evidence="3 9" id="KW-0808">Transferase</keyword>
<name>A0ABW0LGB9_9BACI</name>
<comment type="subcellular location">
    <subcellularLocation>
        <location evidence="1">Membrane</location>
        <topology evidence="1">Multi-pass membrane protein</topology>
    </subcellularLocation>
</comment>
<dbReference type="Pfam" id="PF00535">
    <property type="entry name" value="Glycos_transf_2"/>
    <property type="match status" value="1"/>
</dbReference>
<dbReference type="CDD" id="cd04187">
    <property type="entry name" value="DPM1_like_bac"/>
    <property type="match status" value="1"/>
</dbReference>
<gene>
    <name evidence="9" type="ORF">ACFPM4_06500</name>
</gene>
<dbReference type="GO" id="GO:0016757">
    <property type="term" value="F:glycosyltransferase activity"/>
    <property type="evidence" value="ECO:0007669"/>
    <property type="project" value="UniProtKB-KW"/>
</dbReference>
<evidence type="ECO:0000256" key="6">
    <source>
        <dbReference type="ARBA" id="ARBA00023136"/>
    </source>
</evidence>
<dbReference type="EMBL" id="JBHSMC010000005">
    <property type="protein sequence ID" value="MFC5464410.1"/>
    <property type="molecule type" value="Genomic_DNA"/>
</dbReference>
<dbReference type="Proteomes" id="UP001596147">
    <property type="component" value="Unassembled WGS sequence"/>
</dbReference>
<dbReference type="PANTHER" id="PTHR48090:SF1">
    <property type="entry name" value="PROPHAGE BACTOPRENOL GLUCOSYL TRANSFERASE HOMOLOG"/>
    <property type="match status" value="1"/>
</dbReference>
<dbReference type="InterPro" id="IPR029044">
    <property type="entry name" value="Nucleotide-diphossugar_trans"/>
</dbReference>
<protein>
    <submittedName>
        <fullName evidence="9">Glycosyltransferase family 2 protein</fullName>
        <ecNumber evidence="9">2.4.-.-</ecNumber>
    </submittedName>
</protein>
<evidence type="ECO:0000256" key="5">
    <source>
        <dbReference type="ARBA" id="ARBA00022989"/>
    </source>
</evidence>
<feature type="domain" description="Glycosyltransferase 2-like" evidence="8">
    <location>
        <begin position="7"/>
        <end position="177"/>
    </location>
</feature>